<protein>
    <submittedName>
        <fullName evidence="1">Uncharacterized protein</fullName>
    </submittedName>
</protein>
<dbReference type="Proteomes" id="UP000708208">
    <property type="component" value="Unassembled WGS sequence"/>
</dbReference>
<sequence length="24" mass="2929">MWQKRYIRALELFIVAFAMPAIFL</sequence>
<dbReference type="EMBL" id="CAJVCH010038501">
    <property type="protein sequence ID" value="CAG7716434.1"/>
    <property type="molecule type" value="Genomic_DNA"/>
</dbReference>
<evidence type="ECO:0000313" key="2">
    <source>
        <dbReference type="Proteomes" id="UP000708208"/>
    </source>
</evidence>
<keyword evidence="2" id="KW-1185">Reference proteome</keyword>
<name>A0A8J2NVR6_9HEXA</name>
<gene>
    <name evidence="1" type="ORF">AFUS01_LOCUS5945</name>
</gene>
<accession>A0A8J2NVR6</accession>
<evidence type="ECO:0000313" key="1">
    <source>
        <dbReference type="EMBL" id="CAG7716434.1"/>
    </source>
</evidence>
<dbReference type="AlphaFoldDB" id="A0A8J2NVR6"/>
<organism evidence="1 2">
    <name type="scientific">Allacma fusca</name>
    <dbReference type="NCBI Taxonomy" id="39272"/>
    <lineage>
        <taxon>Eukaryota</taxon>
        <taxon>Metazoa</taxon>
        <taxon>Ecdysozoa</taxon>
        <taxon>Arthropoda</taxon>
        <taxon>Hexapoda</taxon>
        <taxon>Collembola</taxon>
        <taxon>Symphypleona</taxon>
        <taxon>Sminthuridae</taxon>
        <taxon>Allacma</taxon>
    </lineage>
</organism>
<reference evidence="1" key="1">
    <citation type="submission" date="2021-06" db="EMBL/GenBank/DDBJ databases">
        <authorList>
            <person name="Hodson N. C."/>
            <person name="Mongue J. A."/>
            <person name="Jaron S. K."/>
        </authorList>
    </citation>
    <scope>NUCLEOTIDE SEQUENCE</scope>
</reference>
<feature type="non-terminal residue" evidence="1">
    <location>
        <position position="1"/>
    </location>
</feature>
<proteinExistence type="predicted"/>
<comment type="caution">
    <text evidence="1">The sequence shown here is derived from an EMBL/GenBank/DDBJ whole genome shotgun (WGS) entry which is preliminary data.</text>
</comment>